<proteinExistence type="predicted"/>
<reference evidence="4" key="1">
    <citation type="journal article" date="2019" name="Int. J. Syst. Evol. Microbiol.">
        <title>The Global Catalogue of Microorganisms (GCM) 10K type strain sequencing project: providing services to taxonomists for standard genome sequencing and annotation.</title>
        <authorList>
            <consortium name="The Broad Institute Genomics Platform"/>
            <consortium name="The Broad Institute Genome Sequencing Center for Infectious Disease"/>
            <person name="Wu L."/>
            <person name="Ma J."/>
        </authorList>
    </citation>
    <scope>NUCLEOTIDE SEQUENCE [LARGE SCALE GENOMIC DNA]</scope>
    <source>
        <strain evidence="4">JCM 18325</strain>
    </source>
</reference>
<dbReference type="CDD" id="cd08566">
    <property type="entry name" value="GDPD_AtGDE_like"/>
    <property type="match status" value="1"/>
</dbReference>
<dbReference type="SUPFAM" id="SSF51695">
    <property type="entry name" value="PLC-like phosphodiesterases"/>
    <property type="match status" value="1"/>
</dbReference>
<feature type="transmembrane region" description="Helical" evidence="1">
    <location>
        <begin position="12"/>
        <end position="30"/>
    </location>
</feature>
<dbReference type="PANTHER" id="PTHR46211">
    <property type="entry name" value="GLYCEROPHOSPHORYL DIESTER PHOSPHODIESTERASE"/>
    <property type="match status" value="1"/>
</dbReference>
<name>A0ABP9CNZ7_9FLAO</name>
<dbReference type="Proteomes" id="UP001501433">
    <property type="component" value="Unassembled WGS sequence"/>
</dbReference>
<evidence type="ECO:0000256" key="1">
    <source>
        <dbReference type="SAM" id="Phobius"/>
    </source>
</evidence>
<comment type="caution">
    <text evidence="3">The sequence shown here is derived from an EMBL/GenBank/DDBJ whole genome shotgun (WGS) entry which is preliminary data.</text>
</comment>
<gene>
    <name evidence="3" type="ORF">GCM10023330_20750</name>
</gene>
<evidence type="ECO:0000259" key="2">
    <source>
        <dbReference type="PROSITE" id="PS51704"/>
    </source>
</evidence>
<keyword evidence="1" id="KW-0812">Transmembrane</keyword>
<dbReference type="EMBL" id="BAABJW010000003">
    <property type="protein sequence ID" value="GAA4812997.1"/>
    <property type="molecule type" value="Genomic_DNA"/>
</dbReference>
<dbReference type="InterPro" id="IPR030395">
    <property type="entry name" value="GP_PDE_dom"/>
</dbReference>
<dbReference type="Gene3D" id="3.20.20.190">
    <property type="entry name" value="Phosphatidylinositol (PI) phosphodiesterase"/>
    <property type="match status" value="1"/>
</dbReference>
<dbReference type="InterPro" id="IPR017946">
    <property type="entry name" value="PLC-like_Pdiesterase_TIM-brl"/>
</dbReference>
<sequence>MIKTKKNIKNVIAFLVGFSVLILVGLYLFSGDKTSIANFNLAIDNIVKSSNKNILICAHRAFHENAPENSLKSIQDAIDANVDIAEVDVRMTKDEVLVLMHDDKIDRTTTGRGYIKDYTFKELQQFNLKVKDSITSHKIPRLSEILKLAKGKIILNLDLKEIIPLDYYDLLKENKMEDEVISFIWNKKTLNEIIEIDSLYAVLPLSENKDEMESNYKSYYSPIQHFTEKSYTQENMNWAHKNGVKVFVNSLWKQDVDLINGNTKSLDSLLLLKPAIIQTDYPKQMLNYLKEKGLHD</sequence>
<dbReference type="PROSITE" id="PS51704">
    <property type="entry name" value="GP_PDE"/>
    <property type="match status" value="1"/>
</dbReference>
<feature type="domain" description="GP-PDE" evidence="2">
    <location>
        <begin position="54"/>
        <end position="289"/>
    </location>
</feature>
<organism evidence="3 4">
    <name type="scientific">Litoribaculum gwangyangense</name>
    <dbReference type="NCBI Taxonomy" id="1130722"/>
    <lineage>
        <taxon>Bacteria</taxon>
        <taxon>Pseudomonadati</taxon>
        <taxon>Bacteroidota</taxon>
        <taxon>Flavobacteriia</taxon>
        <taxon>Flavobacteriales</taxon>
        <taxon>Flavobacteriaceae</taxon>
        <taxon>Litoribaculum</taxon>
    </lineage>
</organism>
<evidence type="ECO:0000313" key="3">
    <source>
        <dbReference type="EMBL" id="GAA4812997.1"/>
    </source>
</evidence>
<dbReference type="PANTHER" id="PTHR46211:SF14">
    <property type="entry name" value="GLYCEROPHOSPHODIESTER PHOSPHODIESTERASE"/>
    <property type="match status" value="1"/>
</dbReference>
<protein>
    <recommendedName>
        <fullName evidence="2">GP-PDE domain-containing protein</fullName>
    </recommendedName>
</protein>
<dbReference type="Pfam" id="PF03009">
    <property type="entry name" value="GDPD"/>
    <property type="match status" value="1"/>
</dbReference>
<accession>A0ABP9CNZ7</accession>
<evidence type="ECO:0000313" key="4">
    <source>
        <dbReference type="Proteomes" id="UP001501433"/>
    </source>
</evidence>
<dbReference type="RefSeq" id="WP_345276905.1">
    <property type="nucleotide sequence ID" value="NZ_BAABJW010000003.1"/>
</dbReference>
<keyword evidence="1" id="KW-0472">Membrane</keyword>
<keyword evidence="1" id="KW-1133">Transmembrane helix</keyword>
<keyword evidence="4" id="KW-1185">Reference proteome</keyword>